<dbReference type="EMBL" id="OB664702">
    <property type="protein sequence ID" value="CAD7232470.1"/>
    <property type="molecule type" value="Genomic_DNA"/>
</dbReference>
<name>A0A7R8ZQB9_9CRUS</name>
<feature type="region of interest" description="Disordered" evidence="3">
    <location>
        <begin position="145"/>
        <end position="220"/>
    </location>
</feature>
<reference evidence="4" key="1">
    <citation type="submission" date="2020-11" db="EMBL/GenBank/DDBJ databases">
        <authorList>
            <person name="Tran Van P."/>
        </authorList>
    </citation>
    <scope>NUCLEOTIDE SEQUENCE</scope>
</reference>
<accession>A0A7R8ZQB9</accession>
<dbReference type="GO" id="GO:0004791">
    <property type="term" value="F:thioredoxin-disulfide reductase (NADPH) activity"/>
    <property type="evidence" value="ECO:0007669"/>
    <property type="project" value="TreeGrafter"/>
</dbReference>
<dbReference type="GO" id="GO:0045454">
    <property type="term" value="P:cell redox homeostasis"/>
    <property type="evidence" value="ECO:0007669"/>
    <property type="project" value="TreeGrafter"/>
</dbReference>
<keyword evidence="1" id="KW-0732">Signal</keyword>
<dbReference type="PANTHER" id="PTHR13544:SF0">
    <property type="entry name" value="THIOREDOXIN REDUCTASE-LIKE SELENOPROTEIN T"/>
    <property type="match status" value="1"/>
</dbReference>
<feature type="compositionally biased region" description="Low complexity" evidence="3">
    <location>
        <begin position="155"/>
        <end position="174"/>
    </location>
</feature>
<gene>
    <name evidence="4" type="ORF">CTOB1V02_LOCUS10305</name>
</gene>
<keyword evidence="2" id="KW-0676">Redox-active center</keyword>
<evidence type="ECO:0000256" key="3">
    <source>
        <dbReference type="SAM" id="MobiDB-lite"/>
    </source>
</evidence>
<dbReference type="GO" id="GO:0005789">
    <property type="term" value="C:endoplasmic reticulum membrane"/>
    <property type="evidence" value="ECO:0007669"/>
    <property type="project" value="TreeGrafter"/>
</dbReference>
<evidence type="ECO:0000313" key="4">
    <source>
        <dbReference type="EMBL" id="CAD7232470.1"/>
    </source>
</evidence>
<evidence type="ECO:0000256" key="2">
    <source>
        <dbReference type="ARBA" id="ARBA00023284"/>
    </source>
</evidence>
<dbReference type="Pfam" id="PF10262">
    <property type="entry name" value="Rdx"/>
    <property type="match status" value="1"/>
</dbReference>
<dbReference type="SUPFAM" id="SSF52833">
    <property type="entry name" value="Thioredoxin-like"/>
    <property type="match status" value="1"/>
</dbReference>
<dbReference type="Gene3D" id="3.40.30.10">
    <property type="entry name" value="Glutaredoxin"/>
    <property type="match status" value="1"/>
</dbReference>
<organism evidence="4">
    <name type="scientific">Cyprideis torosa</name>
    <dbReference type="NCBI Taxonomy" id="163714"/>
    <lineage>
        <taxon>Eukaryota</taxon>
        <taxon>Metazoa</taxon>
        <taxon>Ecdysozoa</taxon>
        <taxon>Arthropoda</taxon>
        <taxon>Crustacea</taxon>
        <taxon>Oligostraca</taxon>
        <taxon>Ostracoda</taxon>
        <taxon>Podocopa</taxon>
        <taxon>Podocopida</taxon>
        <taxon>Cytherocopina</taxon>
        <taxon>Cytheroidea</taxon>
        <taxon>Cytherideidae</taxon>
        <taxon>Cyprideis</taxon>
    </lineage>
</organism>
<dbReference type="NCBIfam" id="TIGR02174">
    <property type="entry name" value="CXXU_selWTH"/>
    <property type="match status" value="1"/>
</dbReference>
<evidence type="ECO:0000256" key="1">
    <source>
        <dbReference type="ARBA" id="ARBA00022729"/>
    </source>
</evidence>
<dbReference type="InterPro" id="IPR019389">
    <property type="entry name" value="Selenoprotein_T"/>
</dbReference>
<dbReference type="InterPro" id="IPR011893">
    <property type="entry name" value="Selenoprotein_Rdx-typ"/>
</dbReference>
<dbReference type="InterPro" id="IPR036249">
    <property type="entry name" value="Thioredoxin-like_sf"/>
</dbReference>
<feature type="compositionally biased region" description="Acidic residues" evidence="3">
    <location>
        <begin position="201"/>
        <end position="215"/>
    </location>
</feature>
<dbReference type="OrthoDB" id="5962009at2759"/>
<protein>
    <submittedName>
        <fullName evidence="4">Uncharacterized protein</fullName>
    </submittedName>
</protein>
<dbReference type="PANTHER" id="PTHR13544">
    <property type="entry name" value="SELENOPROTEIN T"/>
    <property type="match status" value="1"/>
</dbReference>
<proteinExistence type="predicted"/>
<sequence>MTEVPNLKSVKCVQSLRPRVKGLYPFEIFVNGDLVYSQFRSGQMPTDSEMEELLFKLRHWKRRYGPGSFEVSLNDVVIWSKLDTGAFPDPKMVLKKIEDELALLKKEVEASGETAVAATVKYDSHSGPTAVISVTKLQPTISTPSVEKIPPALYSSRSKSPSSAPSTAAPRSSSVVEVTATAKAVPPSITGLTPLPPPETTDSEQAESEPEESSAEDISATVLGIRCNLA</sequence>
<dbReference type="AlphaFoldDB" id="A0A7R8ZQB9"/>